<protein>
    <submittedName>
        <fullName evidence="1">Uncharacterized protein</fullName>
    </submittedName>
</protein>
<dbReference type="KEGG" id="abas:ACPOL_6944"/>
<sequence length="41" mass="4568">MDCKVEAHVYREHDFYLLSTGMTALFAQGRVALATSVLPLL</sequence>
<reference evidence="1 2" key="1">
    <citation type="journal article" date="2018" name="Front. Microbiol.">
        <title>Hydrolytic Capabilities as a Key to Environmental Success: Chitinolytic and Cellulolytic Acidobacteria From Acidic Sub-arctic Soils and Boreal Peatlands.</title>
        <authorList>
            <person name="Belova S.E."/>
            <person name="Ravin N.V."/>
            <person name="Pankratov T.A."/>
            <person name="Rakitin A.L."/>
            <person name="Ivanova A.A."/>
            <person name="Beletsky A.V."/>
            <person name="Mardanov A.V."/>
            <person name="Sinninghe Damste J.S."/>
            <person name="Dedysh S.N."/>
        </authorList>
    </citation>
    <scope>NUCLEOTIDE SEQUENCE [LARGE SCALE GENOMIC DNA]</scope>
    <source>
        <strain evidence="1 2">SBC82</strain>
        <plasmid evidence="2">pacpol4</plasmid>
    </source>
</reference>
<keyword evidence="1" id="KW-0614">Plasmid</keyword>
<evidence type="ECO:0000313" key="1">
    <source>
        <dbReference type="EMBL" id="AXC16148.1"/>
    </source>
</evidence>
<organism evidence="1 2">
    <name type="scientific">Acidisarcina polymorpha</name>
    <dbReference type="NCBI Taxonomy" id="2211140"/>
    <lineage>
        <taxon>Bacteria</taxon>
        <taxon>Pseudomonadati</taxon>
        <taxon>Acidobacteriota</taxon>
        <taxon>Terriglobia</taxon>
        <taxon>Terriglobales</taxon>
        <taxon>Acidobacteriaceae</taxon>
        <taxon>Acidisarcina</taxon>
    </lineage>
</organism>
<dbReference type="AlphaFoldDB" id="A0A2Z5GAY4"/>
<name>A0A2Z5GAY4_9BACT</name>
<dbReference type="EMBL" id="CP030843">
    <property type="protein sequence ID" value="AXC16148.1"/>
    <property type="molecule type" value="Genomic_DNA"/>
</dbReference>
<keyword evidence="2" id="KW-1185">Reference proteome</keyword>
<geneLocation type="plasmid" evidence="2">
    <name>pacpol4</name>
</geneLocation>
<dbReference type="Proteomes" id="UP000253606">
    <property type="component" value="Plasmid pACPOL4"/>
</dbReference>
<proteinExistence type="predicted"/>
<gene>
    <name evidence="1" type="ORF">ACPOL_6944</name>
</gene>
<evidence type="ECO:0000313" key="2">
    <source>
        <dbReference type="Proteomes" id="UP000253606"/>
    </source>
</evidence>
<accession>A0A2Z5GAY4</accession>